<gene>
    <name evidence="1" type="ORF">CFX0092_A1149</name>
</gene>
<proteinExistence type="predicted"/>
<name>A0A170PF81_9CHLR</name>
<evidence type="ECO:0000313" key="1">
    <source>
        <dbReference type="EMBL" id="CUS03027.2"/>
    </source>
</evidence>
<keyword evidence="2" id="KW-1185">Reference proteome</keyword>
<dbReference type="Proteomes" id="UP000215027">
    <property type="component" value="Chromosome I"/>
</dbReference>
<dbReference type="AlphaFoldDB" id="A0A170PF81"/>
<reference evidence="1" key="1">
    <citation type="submission" date="2016-01" db="EMBL/GenBank/DDBJ databases">
        <authorList>
            <person name="Mcilroy J.S."/>
            <person name="Karst M S."/>
            <person name="Albertsen M."/>
        </authorList>
    </citation>
    <scope>NUCLEOTIDE SEQUENCE</scope>
    <source>
        <strain evidence="1">Cfx-K</strain>
    </source>
</reference>
<protein>
    <submittedName>
        <fullName evidence="1">Uncharacterized protein</fullName>
    </submittedName>
</protein>
<dbReference type="KEGG" id="pbf:CFX0092_A1149"/>
<evidence type="ECO:0000313" key="2">
    <source>
        <dbReference type="Proteomes" id="UP000215027"/>
    </source>
</evidence>
<accession>A0A170PF81</accession>
<dbReference type="EMBL" id="LN890655">
    <property type="protein sequence ID" value="CUS03027.2"/>
    <property type="molecule type" value="Genomic_DNA"/>
</dbReference>
<sequence length="72" mass="8643">MELLNMERKGRLYDSDRSFDIQFWQAQSPTARFQAAWELVIHAARVKGLNDDQLRLERTVENYQRQQLNQCD</sequence>
<organism evidence="1 2">
    <name type="scientific">Candidatus Promineifilum breve</name>
    <dbReference type="NCBI Taxonomy" id="1806508"/>
    <lineage>
        <taxon>Bacteria</taxon>
        <taxon>Bacillati</taxon>
        <taxon>Chloroflexota</taxon>
        <taxon>Ardenticatenia</taxon>
        <taxon>Candidatus Promineifilales</taxon>
        <taxon>Candidatus Promineifilaceae</taxon>
        <taxon>Candidatus Promineifilum</taxon>
    </lineage>
</organism>